<name>A0A2D2Q4X6_PARLV</name>
<dbReference type="Proteomes" id="UP000231057">
    <property type="component" value="Chromosome"/>
</dbReference>
<dbReference type="InterPro" id="IPR023577">
    <property type="entry name" value="CYTH_domain"/>
</dbReference>
<dbReference type="RefSeq" id="WP_099799864.1">
    <property type="nucleotide sequence ID" value="NZ_CP018092.1"/>
</dbReference>
<dbReference type="CDD" id="cd07891">
    <property type="entry name" value="CYTH-like_CthTTM-like_1"/>
    <property type="match status" value="1"/>
</dbReference>
<feature type="active site" description="Proton acceptor" evidence="1">
    <location>
        <position position="30"/>
    </location>
</feature>
<dbReference type="PIRSF" id="PIRSF016487">
    <property type="entry name" value="CYTH_UCP016487"/>
    <property type="match status" value="1"/>
</dbReference>
<evidence type="ECO:0000259" key="2">
    <source>
        <dbReference type="PROSITE" id="PS51707"/>
    </source>
</evidence>
<dbReference type="InterPro" id="IPR033469">
    <property type="entry name" value="CYTH-like_dom_sf"/>
</dbReference>
<dbReference type="EMBL" id="CP018092">
    <property type="protein sequence ID" value="ATS19535.1"/>
    <property type="molecule type" value="Genomic_DNA"/>
</dbReference>
<evidence type="ECO:0000313" key="3">
    <source>
        <dbReference type="EMBL" id="ATS19535.1"/>
    </source>
</evidence>
<dbReference type="PANTHER" id="PTHR40114:SF1">
    <property type="entry name" value="SLR0698 PROTEIN"/>
    <property type="match status" value="1"/>
</dbReference>
<dbReference type="InterPro" id="IPR012042">
    <property type="entry name" value="NeuTTM/CthTTM-like"/>
</dbReference>
<reference evidence="3 4" key="1">
    <citation type="submission" date="2016-11" db="EMBL/GenBank/DDBJ databases">
        <title>Complete genome sequence of thermophilic cyanobacteria strain Synechococcus sp. PCC6715.</title>
        <authorList>
            <person name="Tang J."/>
            <person name="Daroch M."/>
            <person name="Liang Y."/>
            <person name="Jiang D."/>
            <person name="Shah M."/>
        </authorList>
    </citation>
    <scope>NUCLEOTIDE SEQUENCE [LARGE SCALE GENOMIC DNA]</scope>
    <source>
        <strain evidence="3 4">PCC 6715</strain>
    </source>
</reference>
<dbReference type="Pfam" id="PF01928">
    <property type="entry name" value="CYTH"/>
    <property type="match status" value="1"/>
</dbReference>
<dbReference type="OrthoDB" id="9805588at2"/>
<dbReference type="AlphaFoldDB" id="A0A2D2Q4X6"/>
<dbReference type="PROSITE" id="PS51707">
    <property type="entry name" value="CYTH"/>
    <property type="match status" value="1"/>
</dbReference>
<evidence type="ECO:0000256" key="1">
    <source>
        <dbReference type="PIRSR" id="PIRSR016487-1"/>
    </source>
</evidence>
<sequence>MGIEIERKFLVTAELWRSLAIHVTHIAQGYLSTTPERTVRVRRAGTQAWLTIKGKASGAHRREYEYPIPVDEAMELLTALCIQPIIEKDRYRVPWGDLCWEIDEFKGESAGLILAEIELPRADYPLSVPPWIGAEVTNDHRYSNAYLAEHPYRCWGSQCQQ</sequence>
<evidence type="ECO:0000313" key="4">
    <source>
        <dbReference type="Proteomes" id="UP000231057"/>
    </source>
</evidence>
<dbReference type="PANTHER" id="PTHR40114">
    <property type="entry name" value="SLR0698 PROTEIN"/>
    <property type="match status" value="1"/>
</dbReference>
<gene>
    <name evidence="3" type="ORF">BRW62_06220</name>
</gene>
<reference evidence="4" key="2">
    <citation type="journal article" date="2022" name="Front. Microbiol.">
        <title>Comparative Genomic Analysis Revealed Distinct Molecular Components and Organization of CO2-Concentrating Mechanism in Thermophilic Cyanobacteria.</title>
        <authorList>
            <person name="Tang J."/>
            <person name="Zhou H."/>
            <person name="Yao D."/>
            <person name="Riaz S."/>
            <person name="You D."/>
            <person name="Klepacz-Smolka A."/>
            <person name="Daroch M."/>
        </authorList>
    </citation>
    <scope>NUCLEOTIDE SEQUENCE [LARGE SCALE GENOMIC DNA]</scope>
    <source>
        <strain evidence="4">PCC 6715</strain>
    </source>
</reference>
<feature type="domain" description="CYTH" evidence="2">
    <location>
        <begin position="2"/>
        <end position="149"/>
    </location>
</feature>
<organism evidence="3 4">
    <name type="scientific">Parathermosynechococcus lividus PCC 6715</name>
    <dbReference type="NCBI Taxonomy" id="1917166"/>
    <lineage>
        <taxon>Bacteria</taxon>
        <taxon>Bacillati</taxon>
        <taxon>Cyanobacteriota</taxon>
        <taxon>Cyanophyceae</taxon>
        <taxon>Acaryochloridales</taxon>
        <taxon>Thermosynechococcaceae</taxon>
        <taxon>Parathermosynechococcus</taxon>
    </lineage>
</organism>
<dbReference type="KEGG" id="slw:BRW62_06220"/>
<dbReference type="SMART" id="SM01118">
    <property type="entry name" value="CYTH"/>
    <property type="match status" value="1"/>
</dbReference>
<dbReference type="SUPFAM" id="SSF55154">
    <property type="entry name" value="CYTH-like phosphatases"/>
    <property type="match status" value="1"/>
</dbReference>
<protein>
    <submittedName>
        <fullName evidence="3">Adenylate cyclase</fullName>
    </submittedName>
</protein>
<proteinExistence type="predicted"/>
<accession>A0A2D2Q4X6</accession>
<dbReference type="Gene3D" id="2.40.320.10">
    <property type="entry name" value="Hypothetical Protein Pfu-838710-001"/>
    <property type="match status" value="1"/>
</dbReference>
<keyword evidence="4" id="KW-1185">Reference proteome</keyword>